<dbReference type="PANTHER" id="PTHR10513">
    <property type="entry name" value="DEOXYNUCLEOSIDE KINASE"/>
    <property type="match status" value="1"/>
</dbReference>
<comment type="similarity">
    <text evidence="1">Belongs to the DCK/DGK family.</text>
</comment>
<keyword evidence="7" id="KW-1185">Reference proteome</keyword>
<protein>
    <submittedName>
        <fullName evidence="6">p-loop containing nucleoside triphosphate hydrolase</fullName>
    </submittedName>
</protein>
<dbReference type="EMBL" id="LDAU01000032">
    <property type="protein sequence ID" value="KRX10287.1"/>
    <property type="molecule type" value="Genomic_DNA"/>
</dbReference>
<dbReference type="GO" id="GO:0005524">
    <property type="term" value="F:ATP binding"/>
    <property type="evidence" value="ECO:0007669"/>
    <property type="project" value="UniProtKB-KW"/>
</dbReference>
<dbReference type="InterPro" id="IPR027417">
    <property type="entry name" value="P-loop_NTPase"/>
</dbReference>
<proteinExistence type="inferred from homology"/>
<dbReference type="InterPro" id="IPR031314">
    <property type="entry name" value="DNK_dom"/>
</dbReference>
<feature type="binding site" evidence="4">
    <location>
        <begin position="126"/>
        <end position="130"/>
    </location>
    <ligand>
        <name>ATP</name>
        <dbReference type="ChEBI" id="CHEBI:30616"/>
    </ligand>
</feature>
<dbReference type="InParanoid" id="A0A0V0R717"/>
<dbReference type="Pfam" id="PF01712">
    <property type="entry name" value="dNK"/>
    <property type="match status" value="1"/>
</dbReference>
<keyword evidence="6" id="KW-0378">Hydrolase</keyword>
<dbReference type="PIRSF" id="PIRSF000705">
    <property type="entry name" value="DNK"/>
    <property type="match status" value="1"/>
</dbReference>
<dbReference type="GO" id="GO:0016787">
    <property type="term" value="F:hydrolase activity"/>
    <property type="evidence" value="ECO:0007669"/>
    <property type="project" value="UniProtKB-KW"/>
</dbReference>
<feature type="binding site" evidence="3">
    <location>
        <position position="70"/>
    </location>
    <ligand>
        <name>substrate</name>
    </ligand>
</feature>
<dbReference type="AlphaFoldDB" id="A0A0V0R717"/>
<dbReference type="OrthoDB" id="567086at2759"/>
<name>A0A0V0R717_PSEPJ</name>
<dbReference type="GO" id="GO:0019136">
    <property type="term" value="F:deoxynucleoside kinase activity"/>
    <property type="evidence" value="ECO:0007669"/>
    <property type="project" value="InterPro"/>
</dbReference>
<feature type="domain" description="Deoxynucleoside kinase" evidence="5">
    <location>
        <begin position="2"/>
        <end position="190"/>
    </location>
</feature>
<keyword evidence="4" id="KW-0067">ATP-binding</keyword>
<dbReference type="SUPFAM" id="SSF52540">
    <property type="entry name" value="P-loop containing nucleoside triphosphate hydrolases"/>
    <property type="match status" value="1"/>
</dbReference>
<sequence length="192" mass="23109">MEEPVLNWQAINNNPKLNLLDEFYKNPTRWAYTFQMKAFQSRLESLQLFLKQNQSINNQIILSERCIFSDKEIFAKNSKDLGFLNDIEWALYQENFNFMIKQLKLFPFQSIGHIYLQTQPELAYQRIKKRNRTEENTISIDYLESLYNRHESWLNKNKCQNLLIIDASQDFLNNQEAFDKSCMQIDKFIKEI</sequence>
<dbReference type="PANTHER" id="PTHR10513:SF35">
    <property type="entry name" value="DEOXYADENOSINE KINASE"/>
    <property type="match status" value="1"/>
</dbReference>
<reference evidence="6 7" key="1">
    <citation type="journal article" date="2015" name="Sci. Rep.">
        <title>Genome of the facultative scuticociliatosis pathogen Pseudocohnilembus persalinus provides insight into its virulence through horizontal gene transfer.</title>
        <authorList>
            <person name="Xiong J."/>
            <person name="Wang G."/>
            <person name="Cheng J."/>
            <person name="Tian M."/>
            <person name="Pan X."/>
            <person name="Warren A."/>
            <person name="Jiang C."/>
            <person name="Yuan D."/>
            <person name="Miao W."/>
        </authorList>
    </citation>
    <scope>NUCLEOTIDE SEQUENCE [LARGE SCALE GENOMIC DNA]</scope>
    <source>
        <strain evidence="6">36N120E</strain>
    </source>
</reference>
<keyword evidence="4" id="KW-0547">Nucleotide-binding</keyword>
<feature type="active site" description="Proton acceptor" evidence="2">
    <location>
        <position position="64"/>
    </location>
</feature>
<feature type="binding site" evidence="3">
    <location>
        <position position="135"/>
    </location>
    <ligand>
        <name>substrate</name>
    </ligand>
</feature>
<feature type="binding site" evidence="3">
    <location>
        <position position="24"/>
    </location>
    <ligand>
        <name>substrate</name>
    </ligand>
</feature>
<dbReference type="Gene3D" id="3.40.50.300">
    <property type="entry name" value="P-loop containing nucleotide triphosphate hydrolases"/>
    <property type="match status" value="1"/>
</dbReference>
<accession>A0A0V0R717</accession>
<gene>
    <name evidence="6" type="ORF">PPERSA_09671</name>
</gene>
<feature type="binding site" evidence="3">
    <location>
        <position position="3"/>
    </location>
    <ligand>
        <name>substrate</name>
    </ligand>
</feature>
<dbReference type="InterPro" id="IPR002624">
    <property type="entry name" value="DCK/DGK"/>
</dbReference>
<organism evidence="6 7">
    <name type="scientific">Pseudocohnilembus persalinus</name>
    <name type="common">Ciliate</name>
    <dbReference type="NCBI Taxonomy" id="266149"/>
    <lineage>
        <taxon>Eukaryota</taxon>
        <taxon>Sar</taxon>
        <taxon>Alveolata</taxon>
        <taxon>Ciliophora</taxon>
        <taxon>Intramacronucleata</taxon>
        <taxon>Oligohymenophorea</taxon>
        <taxon>Scuticociliatia</taxon>
        <taxon>Philasterida</taxon>
        <taxon>Pseudocohnilembidae</taxon>
        <taxon>Pseudocohnilembus</taxon>
    </lineage>
</organism>
<evidence type="ECO:0000256" key="1">
    <source>
        <dbReference type="ARBA" id="ARBA00007420"/>
    </source>
</evidence>
<evidence type="ECO:0000256" key="2">
    <source>
        <dbReference type="PIRSR" id="PIRSR000705-1"/>
    </source>
</evidence>
<evidence type="ECO:0000256" key="3">
    <source>
        <dbReference type="PIRSR" id="PIRSR000705-2"/>
    </source>
</evidence>
<dbReference type="Proteomes" id="UP000054937">
    <property type="component" value="Unassembled WGS sequence"/>
</dbReference>
<evidence type="ECO:0000259" key="5">
    <source>
        <dbReference type="Pfam" id="PF01712"/>
    </source>
</evidence>
<comment type="caution">
    <text evidence="6">The sequence shown here is derived from an EMBL/GenBank/DDBJ whole genome shotgun (WGS) entry which is preliminary data.</text>
</comment>
<feature type="binding site" evidence="3">
    <location>
        <position position="35"/>
    </location>
    <ligand>
        <name>substrate</name>
    </ligand>
</feature>
<evidence type="ECO:0000313" key="6">
    <source>
        <dbReference type="EMBL" id="KRX10287.1"/>
    </source>
</evidence>
<evidence type="ECO:0000256" key="4">
    <source>
        <dbReference type="PIRSR" id="PIRSR000705-3"/>
    </source>
</evidence>
<dbReference type="GO" id="GO:0005737">
    <property type="term" value="C:cytoplasm"/>
    <property type="evidence" value="ECO:0007669"/>
    <property type="project" value="TreeGrafter"/>
</dbReference>
<feature type="binding site" evidence="3">
    <location>
        <position position="65"/>
    </location>
    <ligand>
        <name>substrate</name>
    </ligand>
</feature>
<dbReference type="InterPro" id="IPR050566">
    <property type="entry name" value="Deoxyribonucleoside_kinase"/>
</dbReference>
<evidence type="ECO:0000313" key="7">
    <source>
        <dbReference type="Proteomes" id="UP000054937"/>
    </source>
</evidence>